<dbReference type="RefSeq" id="WP_092818855.1">
    <property type="nucleotide sequence ID" value="NZ_BAABKJ010000005.1"/>
</dbReference>
<name>A0A1G6H969_9GAMM</name>
<accession>A0A1G6H969</accession>
<dbReference type="Proteomes" id="UP000243468">
    <property type="component" value="Unassembled WGS sequence"/>
</dbReference>
<evidence type="ECO:0000313" key="1">
    <source>
        <dbReference type="EMBL" id="SDB90703.1"/>
    </source>
</evidence>
<reference evidence="2" key="1">
    <citation type="submission" date="2016-09" db="EMBL/GenBank/DDBJ databases">
        <authorList>
            <person name="Varghese N."/>
            <person name="Submissions S."/>
        </authorList>
    </citation>
    <scope>NUCLEOTIDE SEQUENCE [LARGE SCALE GENOMIC DNA]</scope>
    <source>
        <strain evidence="2">ANC 4667</strain>
    </source>
</reference>
<evidence type="ECO:0000313" key="2">
    <source>
        <dbReference type="Proteomes" id="UP000243468"/>
    </source>
</evidence>
<proteinExistence type="predicted"/>
<organism evidence="1 2">
    <name type="scientific">Acinetobacter kookii</name>
    <dbReference type="NCBI Taxonomy" id="1226327"/>
    <lineage>
        <taxon>Bacteria</taxon>
        <taxon>Pseudomonadati</taxon>
        <taxon>Pseudomonadota</taxon>
        <taxon>Gammaproteobacteria</taxon>
        <taxon>Moraxellales</taxon>
        <taxon>Moraxellaceae</taxon>
        <taxon>Acinetobacter</taxon>
    </lineage>
</organism>
<dbReference type="OrthoDB" id="6703605at2"/>
<sequence length="118" mass="13618">MTLKYAHESEYFFFAQLLVHHVERYIDKHPDARDAIFDLRDIYDLFRQDFASTTTNLEAILNVADEYRVETLNGDQKLISHYAIDPKNNSLLLDFNADALASLKQGKSLIEPDATSHE</sequence>
<gene>
    <name evidence="1" type="ORF">SAMN05421732_101838</name>
</gene>
<protein>
    <submittedName>
        <fullName evidence="1">Uncharacterized protein</fullName>
    </submittedName>
</protein>
<dbReference type="AlphaFoldDB" id="A0A1G6H969"/>
<keyword evidence="2" id="KW-1185">Reference proteome</keyword>
<dbReference type="EMBL" id="FMYO01000001">
    <property type="protein sequence ID" value="SDB90703.1"/>
    <property type="molecule type" value="Genomic_DNA"/>
</dbReference>